<dbReference type="InterPro" id="IPR025711">
    <property type="entry name" value="PepSY"/>
</dbReference>
<dbReference type="RefSeq" id="WP_015247555.1">
    <property type="nucleotide sequence ID" value="NC_019892.1"/>
</dbReference>
<gene>
    <name evidence="2" type="ordered locus">Sinac_4224</name>
</gene>
<dbReference type="Proteomes" id="UP000010798">
    <property type="component" value="Chromosome"/>
</dbReference>
<dbReference type="Pfam" id="PF03413">
    <property type="entry name" value="PepSY"/>
    <property type="match status" value="1"/>
</dbReference>
<evidence type="ECO:0000313" key="3">
    <source>
        <dbReference type="Proteomes" id="UP000010798"/>
    </source>
</evidence>
<dbReference type="AlphaFoldDB" id="L0DGP2"/>
<proteinExistence type="predicted"/>
<dbReference type="EMBL" id="CP003364">
    <property type="protein sequence ID" value="AGA28427.1"/>
    <property type="molecule type" value="Genomic_DNA"/>
</dbReference>
<evidence type="ECO:0000313" key="2">
    <source>
        <dbReference type="EMBL" id="AGA28427.1"/>
    </source>
</evidence>
<name>L0DGP2_SINAD</name>
<protein>
    <submittedName>
        <fullName evidence="2">Peptidase propeptide domain-containing protein</fullName>
    </submittedName>
</protein>
<dbReference type="KEGG" id="saci:Sinac_4224"/>
<dbReference type="HOGENOM" id="CLU_2702808_0_0_0"/>
<reference evidence="2 3" key="1">
    <citation type="submission" date="2012-02" db="EMBL/GenBank/DDBJ databases">
        <title>Complete sequence of chromosome of Singulisphaera acidiphila DSM 18658.</title>
        <authorList>
            <consortium name="US DOE Joint Genome Institute (JGI-PGF)"/>
            <person name="Lucas S."/>
            <person name="Copeland A."/>
            <person name="Lapidus A."/>
            <person name="Glavina del Rio T."/>
            <person name="Dalin E."/>
            <person name="Tice H."/>
            <person name="Bruce D."/>
            <person name="Goodwin L."/>
            <person name="Pitluck S."/>
            <person name="Peters L."/>
            <person name="Ovchinnikova G."/>
            <person name="Chertkov O."/>
            <person name="Kyrpides N."/>
            <person name="Mavromatis K."/>
            <person name="Ivanova N."/>
            <person name="Brettin T."/>
            <person name="Detter J.C."/>
            <person name="Han C."/>
            <person name="Larimer F."/>
            <person name="Land M."/>
            <person name="Hauser L."/>
            <person name="Markowitz V."/>
            <person name="Cheng J.-F."/>
            <person name="Hugenholtz P."/>
            <person name="Woyke T."/>
            <person name="Wu D."/>
            <person name="Tindall B."/>
            <person name="Pomrenke H."/>
            <person name="Brambilla E."/>
            <person name="Klenk H.-P."/>
            <person name="Eisen J.A."/>
        </authorList>
    </citation>
    <scope>NUCLEOTIDE SEQUENCE [LARGE SCALE GENOMIC DNA]</scope>
    <source>
        <strain evidence="3">ATCC BAA-1392 / DSM 18658 / VKM B-2454 / MOB10</strain>
    </source>
</reference>
<sequence length="73" mass="7877">MISRSEAIAIALNTDNARKLLPKGTPIEVELADKTYTVTFGVIVTHPMPGPDFLSKIKIDARTGRVTAKIIGN</sequence>
<organism evidence="2 3">
    <name type="scientific">Singulisphaera acidiphila (strain ATCC BAA-1392 / DSM 18658 / VKM B-2454 / MOB10)</name>
    <dbReference type="NCBI Taxonomy" id="886293"/>
    <lineage>
        <taxon>Bacteria</taxon>
        <taxon>Pseudomonadati</taxon>
        <taxon>Planctomycetota</taxon>
        <taxon>Planctomycetia</taxon>
        <taxon>Isosphaerales</taxon>
        <taxon>Isosphaeraceae</taxon>
        <taxon>Singulisphaera</taxon>
    </lineage>
</organism>
<feature type="domain" description="PepSY" evidence="1">
    <location>
        <begin position="2"/>
        <end position="68"/>
    </location>
</feature>
<evidence type="ECO:0000259" key="1">
    <source>
        <dbReference type="Pfam" id="PF03413"/>
    </source>
</evidence>
<accession>L0DGP2</accession>
<keyword evidence="3" id="KW-1185">Reference proteome</keyword>